<dbReference type="EMBL" id="JAAWWK010000001">
    <property type="protein sequence ID" value="NKI16573.1"/>
    <property type="molecule type" value="Genomic_DNA"/>
</dbReference>
<evidence type="ECO:0000313" key="4">
    <source>
        <dbReference type="Proteomes" id="UP000765845"/>
    </source>
</evidence>
<keyword evidence="2" id="KW-0503">Monooxygenase</keyword>
<dbReference type="PANTHER" id="PTHR46696:SF3">
    <property type="entry name" value="PULCHERRIMINIC ACID SYNTHASE"/>
    <property type="match status" value="1"/>
</dbReference>
<organism evidence="3 4">
    <name type="scientific">Spongiibacter thalassae</name>
    <dbReference type="NCBI Taxonomy" id="2721624"/>
    <lineage>
        <taxon>Bacteria</taxon>
        <taxon>Pseudomonadati</taxon>
        <taxon>Pseudomonadota</taxon>
        <taxon>Gammaproteobacteria</taxon>
        <taxon>Cellvibrionales</taxon>
        <taxon>Spongiibacteraceae</taxon>
        <taxon>Spongiibacter</taxon>
    </lineage>
</organism>
<dbReference type="PROSITE" id="PS00086">
    <property type="entry name" value="CYTOCHROME_P450"/>
    <property type="match status" value="1"/>
</dbReference>
<evidence type="ECO:0000256" key="2">
    <source>
        <dbReference type="RuleBase" id="RU000461"/>
    </source>
</evidence>
<sequence length="399" mass="44817">MQFDPMNPDFQQNPYPYYDELRAKAPVIWSESMQGFCVAGFDDIITVLTEAETYSSSKFWPILLGEYDPAPEVQPMISLDPPDHLRTRTLAQKAFLPRELKKLEEKIGQISDDLVEHAISVSKDNTFDMAWDFAALFPVSVIAEMLGIDRSLRLDFKHWVDNLLAASNRAVYDDARLAEIKHASDSLRAYFSEIVDARTANPGDDMISSFIKAEVNGERLSKLEVINLAILLLIGGTETTTNLLGGLFAGYFDHPEAFEAARADRSLVPKLLEEQLRWQPPVQSLFRHTTREVILGGVTIPAGTMVMPLLGSANRDPEKFPDPNVFDITRDTRGSCTFGQGPHFCMGSFLSKFEAAVAVNKLFDRFKKLEPLQNSEEVRWIDSYFARGPATLPVKFELA</sequence>
<keyword evidence="2" id="KW-0349">Heme</keyword>
<evidence type="ECO:0000256" key="1">
    <source>
        <dbReference type="ARBA" id="ARBA00010617"/>
    </source>
</evidence>
<keyword evidence="2" id="KW-0479">Metal-binding</keyword>
<dbReference type="Pfam" id="PF00067">
    <property type="entry name" value="p450"/>
    <property type="match status" value="1"/>
</dbReference>
<comment type="caution">
    <text evidence="3">The sequence shown here is derived from an EMBL/GenBank/DDBJ whole genome shotgun (WGS) entry which is preliminary data.</text>
</comment>
<dbReference type="InterPro" id="IPR001128">
    <property type="entry name" value="Cyt_P450"/>
</dbReference>
<dbReference type="InterPro" id="IPR017972">
    <property type="entry name" value="Cyt_P450_CS"/>
</dbReference>
<name>A0ABX1GBN7_9GAMM</name>
<dbReference type="Proteomes" id="UP000765845">
    <property type="component" value="Unassembled WGS sequence"/>
</dbReference>
<dbReference type="PRINTS" id="PR00359">
    <property type="entry name" value="BP450"/>
</dbReference>
<evidence type="ECO:0000313" key="3">
    <source>
        <dbReference type="EMBL" id="NKI16573.1"/>
    </source>
</evidence>
<dbReference type="SUPFAM" id="SSF48264">
    <property type="entry name" value="Cytochrome P450"/>
    <property type="match status" value="1"/>
</dbReference>
<dbReference type="InterPro" id="IPR002397">
    <property type="entry name" value="Cyt_P450_B"/>
</dbReference>
<comment type="similarity">
    <text evidence="1 2">Belongs to the cytochrome P450 family.</text>
</comment>
<keyword evidence="4" id="KW-1185">Reference proteome</keyword>
<dbReference type="InterPro" id="IPR036396">
    <property type="entry name" value="Cyt_P450_sf"/>
</dbReference>
<protein>
    <submittedName>
        <fullName evidence="3">Cytochrome P450</fullName>
    </submittedName>
</protein>
<keyword evidence="2" id="KW-0408">Iron</keyword>
<dbReference type="Gene3D" id="1.10.630.10">
    <property type="entry name" value="Cytochrome P450"/>
    <property type="match status" value="1"/>
</dbReference>
<accession>A0ABX1GBN7</accession>
<reference evidence="3 4" key="1">
    <citation type="submission" date="2020-04" db="EMBL/GenBank/DDBJ databases">
        <authorList>
            <person name="Yoon J."/>
        </authorList>
    </citation>
    <scope>NUCLEOTIDE SEQUENCE [LARGE SCALE GENOMIC DNA]</scope>
    <source>
        <strain evidence="3 4">KMU-166</strain>
    </source>
</reference>
<proteinExistence type="inferred from homology"/>
<keyword evidence="2" id="KW-0560">Oxidoreductase</keyword>
<dbReference type="PANTHER" id="PTHR46696">
    <property type="entry name" value="P450, PUTATIVE (EUROFUNG)-RELATED"/>
    <property type="match status" value="1"/>
</dbReference>
<dbReference type="RefSeq" id="WP_168449087.1">
    <property type="nucleotide sequence ID" value="NZ_JAAWWK010000001.1"/>
</dbReference>
<gene>
    <name evidence="3" type="ORF">HCU74_03960</name>
</gene>